<comment type="subcellular location">
    <subcellularLocation>
        <location evidence="1">Endoplasmic reticulum membrane</location>
        <topology evidence="1">Multi-pass membrane protein</topology>
    </subcellularLocation>
</comment>
<dbReference type="Gene3D" id="1.10.287.660">
    <property type="entry name" value="Helix hairpin bin"/>
    <property type="match status" value="1"/>
</dbReference>
<evidence type="ECO:0000256" key="4">
    <source>
        <dbReference type="ARBA" id="ARBA00022692"/>
    </source>
</evidence>
<dbReference type="GeneID" id="31005482"/>
<sequence length="202" mass="22905">MISLLLLVFFLQLAIYIINTIGASTIDNLLWLLYLRSPFPISKDARKNSELKRDVVQLKREMNATSSQDEFAKWAKLRRRHDKAMDEYEAMNRSLNSRKTSFQFSIKTARWLSTTGLRFFLQFYYTKTPVFELPAGWFPYPVEWILSFPRAPLGSVSNQVWGSACAAAITLVGDMIVAALQRGGQTTGNKQAQAVPAGDKTK</sequence>
<evidence type="ECO:0000256" key="7">
    <source>
        <dbReference type="ARBA" id="ARBA00023054"/>
    </source>
</evidence>
<dbReference type="InterPro" id="IPR028945">
    <property type="entry name" value="Get1"/>
</dbReference>
<dbReference type="InterPro" id="IPR029012">
    <property type="entry name" value="Helix_hairpin_bin_sf"/>
</dbReference>
<dbReference type="InterPro" id="IPR027538">
    <property type="entry name" value="Get1_fungi"/>
</dbReference>
<dbReference type="RefSeq" id="XP_020119087.1">
    <property type="nucleotide sequence ID" value="XM_020268027.1"/>
</dbReference>
<dbReference type="GO" id="GO:0071816">
    <property type="term" value="P:tail-anchored membrane protein insertion into ER membrane"/>
    <property type="evidence" value="ECO:0007669"/>
    <property type="project" value="InterPro"/>
</dbReference>
<evidence type="ECO:0000256" key="1">
    <source>
        <dbReference type="ARBA" id="ARBA00004477"/>
    </source>
</evidence>
<keyword evidence="5 9" id="KW-0256">Endoplasmic reticulum</keyword>
<keyword evidence="7 9" id="KW-0175">Coiled coil</keyword>
<keyword evidence="8 9" id="KW-0472">Membrane</keyword>
<dbReference type="GO" id="GO:0043495">
    <property type="term" value="F:protein-membrane adaptor activity"/>
    <property type="evidence" value="ECO:0007669"/>
    <property type="project" value="TreeGrafter"/>
</dbReference>
<dbReference type="GO" id="GO:0005789">
    <property type="term" value="C:endoplasmic reticulum membrane"/>
    <property type="evidence" value="ECO:0007669"/>
    <property type="project" value="UniProtKB-SubCell"/>
</dbReference>
<comment type="caution">
    <text evidence="9">Lacks conserved residue(s) required for the propagation of feature annotation.</text>
</comment>
<protein>
    <submittedName>
        <fullName evidence="10">Protein get1</fullName>
    </submittedName>
</protein>
<dbReference type="OrthoDB" id="69461at2759"/>
<evidence type="ECO:0000256" key="8">
    <source>
        <dbReference type="ARBA" id="ARBA00023136"/>
    </source>
</evidence>
<dbReference type="HAMAP" id="MF_03113">
    <property type="entry name" value="Get1"/>
    <property type="match status" value="1"/>
</dbReference>
<keyword evidence="4 9" id="KW-0812">Transmembrane</keyword>
<comment type="similarity">
    <text evidence="2 9">Belongs to the WRB/GET1 family.</text>
</comment>
<evidence type="ECO:0000256" key="2">
    <source>
        <dbReference type="ARBA" id="ARBA00010799"/>
    </source>
</evidence>
<evidence type="ECO:0000256" key="6">
    <source>
        <dbReference type="ARBA" id="ARBA00022989"/>
    </source>
</evidence>
<dbReference type="PANTHER" id="PTHR42650:SF1">
    <property type="entry name" value="GUIDED ENTRY OF TAIL-ANCHORED PROTEINS FACTOR 1"/>
    <property type="match status" value="1"/>
</dbReference>
<evidence type="ECO:0000256" key="3">
    <source>
        <dbReference type="ARBA" id="ARBA00022448"/>
    </source>
</evidence>
<evidence type="ECO:0000313" key="11">
    <source>
        <dbReference type="Proteomes" id="UP000214365"/>
    </source>
</evidence>
<feature type="topological domain" description="Lumenal" evidence="9">
    <location>
        <begin position="1"/>
        <end position="4"/>
    </location>
</feature>
<dbReference type="STRING" id="1441469.A0A225AVH0"/>
<reference evidence="10 11" key="1">
    <citation type="submission" date="2015-06" db="EMBL/GenBank/DDBJ databases">
        <title>Talaromyces atroroseus IBT 11181 draft genome.</title>
        <authorList>
            <person name="Rasmussen K.B."/>
            <person name="Rasmussen S."/>
            <person name="Petersen B."/>
            <person name="Sicheritz-Ponten T."/>
            <person name="Mortensen U.H."/>
            <person name="Thrane U."/>
        </authorList>
    </citation>
    <scope>NUCLEOTIDE SEQUENCE [LARGE SCALE GENOMIC DNA]</scope>
    <source>
        <strain evidence="10 11">IBT 11181</strain>
    </source>
</reference>
<evidence type="ECO:0000256" key="9">
    <source>
        <dbReference type="HAMAP-Rule" id="MF_03113"/>
    </source>
</evidence>
<feature type="topological domain" description="Cytoplasmic" evidence="9">
    <location>
        <begin position="173"/>
        <end position="202"/>
    </location>
</feature>
<dbReference type="Pfam" id="PF04420">
    <property type="entry name" value="CHD5"/>
    <property type="match status" value="1"/>
</dbReference>
<keyword evidence="3 9" id="KW-0813">Transport</keyword>
<dbReference type="EMBL" id="LFMY01000008">
    <property type="protein sequence ID" value="OKL58966.1"/>
    <property type="molecule type" value="Genomic_DNA"/>
</dbReference>
<dbReference type="FunFam" id="1.10.287.660:FF:000006">
    <property type="entry name" value="Protein GET1"/>
    <property type="match status" value="1"/>
</dbReference>
<evidence type="ECO:0000256" key="5">
    <source>
        <dbReference type="ARBA" id="ARBA00022824"/>
    </source>
</evidence>
<proteinExistence type="inferred from homology"/>
<keyword evidence="11" id="KW-1185">Reference proteome</keyword>
<keyword evidence="6 9" id="KW-1133">Transmembrane helix</keyword>
<name>A0A225AVH0_TALAT</name>
<organism evidence="10 11">
    <name type="scientific">Talaromyces atroroseus</name>
    <dbReference type="NCBI Taxonomy" id="1441469"/>
    <lineage>
        <taxon>Eukaryota</taxon>
        <taxon>Fungi</taxon>
        <taxon>Dikarya</taxon>
        <taxon>Ascomycota</taxon>
        <taxon>Pezizomycotina</taxon>
        <taxon>Eurotiomycetes</taxon>
        <taxon>Eurotiomycetidae</taxon>
        <taxon>Eurotiales</taxon>
        <taxon>Trichocomaceae</taxon>
        <taxon>Talaromyces</taxon>
        <taxon>Talaromyces sect. Trachyspermi</taxon>
    </lineage>
</organism>
<accession>A0A225AVH0</accession>
<feature type="coiled-coil region" evidence="9">
    <location>
        <begin position="41"/>
        <end position="68"/>
    </location>
</feature>
<dbReference type="Proteomes" id="UP000214365">
    <property type="component" value="Unassembled WGS sequence"/>
</dbReference>
<evidence type="ECO:0000313" key="10">
    <source>
        <dbReference type="EMBL" id="OKL58966.1"/>
    </source>
</evidence>
<dbReference type="AlphaFoldDB" id="A0A225AVH0"/>
<comment type="caution">
    <text evidence="10">The sequence shown here is derived from an EMBL/GenBank/DDBJ whole genome shotgun (WGS) entry which is preliminary data.</text>
</comment>
<dbReference type="GO" id="GO:0043529">
    <property type="term" value="C:GET complex"/>
    <property type="evidence" value="ECO:0007669"/>
    <property type="project" value="InterPro"/>
</dbReference>
<dbReference type="PANTHER" id="PTHR42650">
    <property type="entry name" value="TAIL-ANCHORED PROTEIN INSERTION RECEPTOR WRB"/>
    <property type="match status" value="1"/>
</dbReference>
<gene>
    <name evidence="9" type="primary">GET1</name>
    <name evidence="10" type="ORF">UA08_05726</name>
</gene>